<feature type="domain" description="Phospholipase/carboxylesterase/thioesterase" evidence="3">
    <location>
        <begin position="9"/>
        <end position="215"/>
    </location>
</feature>
<organism evidence="4 5">
    <name type="scientific">Vibrio genomosp. F10</name>
    <dbReference type="NCBI Taxonomy" id="723171"/>
    <lineage>
        <taxon>Bacteria</taxon>
        <taxon>Pseudomonadati</taxon>
        <taxon>Pseudomonadota</taxon>
        <taxon>Gammaproteobacteria</taxon>
        <taxon>Vibrionales</taxon>
        <taxon>Vibrionaceae</taxon>
        <taxon>Vibrio</taxon>
    </lineage>
</organism>
<evidence type="ECO:0000313" key="4">
    <source>
        <dbReference type="EMBL" id="OCH73103.1"/>
    </source>
</evidence>
<keyword evidence="2" id="KW-0378">Hydrolase</keyword>
<dbReference type="AlphaFoldDB" id="A0A1B9QVM6"/>
<evidence type="ECO:0000313" key="5">
    <source>
        <dbReference type="Proteomes" id="UP000093173"/>
    </source>
</evidence>
<dbReference type="GO" id="GO:0016787">
    <property type="term" value="F:hydrolase activity"/>
    <property type="evidence" value="ECO:0007669"/>
    <property type="project" value="UniProtKB-KW"/>
</dbReference>
<gene>
    <name evidence="4" type="ORF">A6E14_02995</name>
</gene>
<comment type="caution">
    <text evidence="4">The sequence shown here is derived from an EMBL/GenBank/DDBJ whole genome shotgun (WGS) entry which is preliminary data.</text>
</comment>
<dbReference type="PANTHER" id="PTHR10655">
    <property type="entry name" value="LYSOPHOSPHOLIPASE-RELATED"/>
    <property type="match status" value="1"/>
</dbReference>
<accession>A0A1B9QVM6</accession>
<protein>
    <submittedName>
        <fullName evidence="4">Carboxylesterase</fullName>
    </submittedName>
</protein>
<dbReference type="InterPro" id="IPR050565">
    <property type="entry name" value="LYPA1-2/EST-like"/>
</dbReference>
<dbReference type="EMBL" id="MAJZ01000840">
    <property type="protein sequence ID" value="OCH73103.1"/>
    <property type="molecule type" value="Genomic_DNA"/>
</dbReference>
<dbReference type="SUPFAM" id="SSF53474">
    <property type="entry name" value="alpha/beta-Hydrolases"/>
    <property type="match status" value="1"/>
</dbReference>
<dbReference type="InterPro" id="IPR029058">
    <property type="entry name" value="AB_hydrolase_fold"/>
</dbReference>
<comment type="similarity">
    <text evidence="1">Belongs to the AB hydrolase superfamily. AB hydrolase 2 family.</text>
</comment>
<reference evidence="5" key="1">
    <citation type="submission" date="2016-06" db="EMBL/GenBank/DDBJ databases">
        <authorList>
            <person name="Hehemann J.-H."/>
            <person name="Arevalo P."/>
            <person name="Datta M.S."/>
            <person name="Polz M.F."/>
        </authorList>
    </citation>
    <scope>NUCLEOTIDE SEQUENCE [LARGE SCALE GENOMIC DNA]</scope>
    <source>
        <strain evidence="5">9CSC122</strain>
    </source>
</reference>
<name>A0A1B9QVM6_9VIBR</name>
<dbReference type="InterPro" id="IPR003140">
    <property type="entry name" value="PLipase/COase/thioEstase"/>
</dbReference>
<dbReference type="PANTHER" id="PTHR10655:SF17">
    <property type="entry name" value="LYSOPHOSPHOLIPASE-LIKE PROTEIN 1"/>
    <property type="match status" value="1"/>
</dbReference>
<evidence type="ECO:0000256" key="1">
    <source>
        <dbReference type="ARBA" id="ARBA00006499"/>
    </source>
</evidence>
<evidence type="ECO:0000259" key="3">
    <source>
        <dbReference type="Pfam" id="PF02230"/>
    </source>
</evidence>
<dbReference type="Pfam" id="PF02230">
    <property type="entry name" value="Abhydrolase_2"/>
    <property type="match status" value="1"/>
</dbReference>
<keyword evidence="5" id="KW-1185">Reference proteome</keyword>
<sequence length="219" mass="24089">MTTLLTVEVEPKTTANASVIWLHGLGADGHDFEPIVRELALPKACAIRFIFPHSPSIPVTINGGMVMPAWYDILDMSVERKVDLPQLNASASAVQALIDREIERGIKSDRIILAGFSQGGAVAYQAALTYPQPLAGLLAMSTYFATKETIELHESNKHIDINIMHGTLDPVVVPQLGEQALNALESKGYQPAYHQYAMEHCVCAQQINDISQWIQRRLS</sequence>
<dbReference type="RefSeq" id="WP_065577298.1">
    <property type="nucleotide sequence ID" value="NZ_JBNGCH010000840.1"/>
</dbReference>
<proteinExistence type="inferred from homology"/>
<dbReference type="Gene3D" id="3.40.50.1820">
    <property type="entry name" value="alpha/beta hydrolase"/>
    <property type="match status" value="1"/>
</dbReference>
<evidence type="ECO:0000256" key="2">
    <source>
        <dbReference type="ARBA" id="ARBA00022801"/>
    </source>
</evidence>
<dbReference type="Proteomes" id="UP000093173">
    <property type="component" value="Unassembled WGS sequence"/>
</dbReference>